<keyword evidence="2" id="KW-1185">Reference proteome</keyword>
<comment type="caution">
    <text evidence="1">The sequence shown here is derived from an EMBL/GenBank/DDBJ whole genome shotgun (WGS) entry which is preliminary data.</text>
</comment>
<evidence type="ECO:0000313" key="1">
    <source>
        <dbReference type="EMBL" id="MBP2036795.1"/>
    </source>
</evidence>
<sequence>MGLEEAELLRGAADRHVLGLLITGQYAAAEVTTGAPGTVDHTIDTGLYINRL</sequence>
<accession>A0ABS4L3X1</accession>
<evidence type="ECO:0000313" key="2">
    <source>
        <dbReference type="Proteomes" id="UP001519310"/>
    </source>
</evidence>
<organism evidence="1 2">
    <name type="scientific">Streptomyces avidinii</name>
    <dbReference type="NCBI Taxonomy" id="1895"/>
    <lineage>
        <taxon>Bacteria</taxon>
        <taxon>Bacillati</taxon>
        <taxon>Actinomycetota</taxon>
        <taxon>Actinomycetes</taxon>
        <taxon>Kitasatosporales</taxon>
        <taxon>Streptomycetaceae</taxon>
        <taxon>Streptomyces</taxon>
    </lineage>
</organism>
<gene>
    <name evidence="1" type="ORF">J2Z77_002595</name>
</gene>
<dbReference type="Proteomes" id="UP001519310">
    <property type="component" value="Unassembled WGS sequence"/>
</dbReference>
<dbReference type="EMBL" id="JAGGLQ010000004">
    <property type="protein sequence ID" value="MBP2036795.1"/>
    <property type="molecule type" value="Genomic_DNA"/>
</dbReference>
<protein>
    <submittedName>
        <fullName evidence="1">Uncharacterized protein</fullName>
    </submittedName>
</protein>
<proteinExistence type="predicted"/>
<dbReference type="RefSeq" id="WP_189966402.1">
    <property type="nucleotide sequence ID" value="NZ_BMVL01000003.1"/>
</dbReference>
<reference evidence="1 2" key="1">
    <citation type="submission" date="2021-03" db="EMBL/GenBank/DDBJ databases">
        <title>Genomic Encyclopedia of Type Strains, Phase IV (KMG-IV): sequencing the most valuable type-strain genomes for metagenomic binning, comparative biology and taxonomic classification.</title>
        <authorList>
            <person name="Goeker M."/>
        </authorList>
    </citation>
    <scope>NUCLEOTIDE SEQUENCE [LARGE SCALE GENOMIC DNA]</scope>
    <source>
        <strain evidence="1 2">DSM 40526</strain>
    </source>
</reference>
<name>A0ABS4L3X1_STRAV</name>